<reference evidence="1" key="1">
    <citation type="submission" date="2017-10" db="EMBL/GenBank/DDBJ databases">
        <title>Genome sequence of cellulolytic Lachnospiraceae bacterium XHS1971 isolated from hotspring sediment.</title>
        <authorList>
            <person name="Vasudevan G."/>
            <person name="Joshi A.J."/>
            <person name="Hivarkar S."/>
            <person name="Lanjekar V.B."/>
            <person name="Dhakephalkar P.K."/>
            <person name="Dagar S."/>
        </authorList>
    </citation>
    <scope>NUCLEOTIDE SEQUENCE</scope>
    <source>
        <strain evidence="1">XHS1971</strain>
    </source>
</reference>
<proteinExistence type="predicted"/>
<accession>A0AC61DFQ7</accession>
<keyword evidence="2" id="KW-1185">Reference proteome</keyword>
<organism evidence="1 2">
    <name type="scientific">Sporanaerobium hydrogeniformans</name>
    <dbReference type="NCBI Taxonomy" id="3072179"/>
    <lineage>
        <taxon>Bacteria</taxon>
        <taxon>Bacillati</taxon>
        <taxon>Bacillota</taxon>
        <taxon>Clostridia</taxon>
        <taxon>Lachnospirales</taxon>
        <taxon>Lachnospiraceae</taxon>
        <taxon>Sporanaerobium</taxon>
    </lineage>
</organism>
<name>A0AC61DFQ7_9FIRM</name>
<comment type="caution">
    <text evidence="1">The sequence shown here is derived from an EMBL/GenBank/DDBJ whole genome shotgun (WGS) entry which is preliminary data.</text>
</comment>
<evidence type="ECO:0000313" key="1">
    <source>
        <dbReference type="EMBL" id="PHV72094.1"/>
    </source>
</evidence>
<dbReference type="Proteomes" id="UP000224460">
    <property type="component" value="Unassembled WGS sequence"/>
</dbReference>
<sequence length="554" mass="60621">MNINGSQILIECLVEQGVDTVFGYPGGQVLNIYDALYKNKDRIRHILTAHEQGASHAADGYARATGKVGVCIATSGPGATNLVTGIATAYMDSVPMVAITGNVPTPLLGKDSFQEVDISGITMPITKHNYIVKDVTKLADTIREAFYIAQSGRPGPVLIDIPKDISAQFCEYEVEKPRPIGRTVHRIKQQDIEVAVSLLKNARKPFIYSGGGIIRSDAHEELLQFAEKLQAPVATSLMGIGGFAETHPLATGLIGMHGSKASNLATTECDLLIALGARFSDRVISDVSKFAPHAKILHVDIDPAEVGKNVKVYSSVIGDVREILTTFISLIPQMEHDAWIEQVRAWKEEFHFDYQKDETLRPEFILENIYDQTQGEAIITTEVGQHQMWAAQFFKYTKPKTFISSGGLGTMGYGTGASIGAQIGKPEMQVVHIAGDGSFRMNCNELSTIAYYNIPVIIVIMNNATLGMVRQWQTKFYEKRYAESTLDRGPDFALLAQAYGVTGYTITSQEEFSRAFKEALESNKPAVLNCQIGIDEMVLPMVAPGAAIHDLILE</sequence>
<dbReference type="EMBL" id="PEDL01000001">
    <property type="protein sequence ID" value="PHV72094.1"/>
    <property type="molecule type" value="Genomic_DNA"/>
</dbReference>
<protein>
    <submittedName>
        <fullName evidence="1">Acetolactate synthase, large subunit, biosynthetic type</fullName>
    </submittedName>
</protein>
<evidence type="ECO:0000313" key="2">
    <source>
        <dbReference type="Proteomes" id="UP000224460"/>
    </source>
</evidence>
<gene>
    <name evidence="1" type="primary">ilvB</name>
    <name evidence="1" type="ORF">CS063_01035</name>
</gene>